<dbReference type="RefSeq" id="WP_261519407.1">
    <property type="nucleotide sequence ID" value="NZ_JAODNW010000003.1"/>
</dbReference>
<dbReference type="HAMAP" id="MF_00724">
    <property type="entry name" value="FliE"/>
    <property type="match status" value="1"/>
</dbReference>
<dbReference type="EMBL" id="JBHLXD010000017">
    <property type="protein sequence ID" value="MFC0209042.1"/>
    <property type="molecule type" value="Genomic_DNA"/>
</dbReference>
<keyword evidence="5" id="KW-0969">Cilium</keyword>
<dbReference type="Pfam" id="PF02049">
    <property type="entry name" value="FliE"/>
    <property type="match status" value="1"/>
</dbReference>
<sequence length="100" mass="10438">MINGLGGIAPLSDTRSLLSETQTAKTAAGDAFASMVTELAGNTVARLEKAEALSLDALRGEADTRAVVDAVMSAEQSLRAAIAIRDKIVEAYLDISRMSI</sequence>
<dbReference type="Proteomes" id="UP001589755">
    <property type="component" value="Unassembled WGS sequence"/>
</dbReference>
<evidence type="ECO:0000256" key="2">
    <source>
        <dbReference type="ARBA" id="ARBA00009272"/>
    </source>
</evidence>
<evidence type="ECO:0000313" key="5">
    <source>
        <dbReference type="EMBL" id="MFC0209042.1"/>
    </source>
</evidence>
<dbReference type="PANTHER" id="PTHR34653:SF1">
    <property type="entry name" value="FLAGELLAR HOOK-BASAL BODY COMPLEX PROTEIN FLIE"/>
    <property type="match status" value="1"/>
</dbReference>
<gene>
    <name evidence="4" type="primary">fliE</name>
    <name evidence="5" type="ORF">ACFFJ2_11605</name>
</gene>
<keyword evidence="3 4" id="KW-0975">Bacterial flagellum</keyword>
<evidence type="ECO:0000313" key="6">
    <source>
        <dbReference type="Proteomes" id="UP001589755"/>
    </source>
</evidence>
<evidence type="ECO:0000256" key="1">
    <source>
        <dbReference type="ARBA" id="ARBA00004117"/>
    </source>
</evidence>
<proteinExistence type="inferred from homology"/>
<keyword evidence="5" id="KW-0282">Flagellum</keyword>
<name>A0ABV6D8V6_9HYPH</name>
<keyword evidence="6" id="KW-1185">Reference proteome</keyword>
<dbReference type="InterPro" id="IPR001624">
    <property type="entry name" value="FliE"/>
</dbReference>
<comment type="caution">
    <text evidence="5">The sequence shown here is derived from an EMBL/GenBank/DDBJ whole genome shotgun (WGS) entry which is preliminary data.</text>
</comment>
<dbReference type="PANTHER" id="PTHR34653">
    <property type="match status" value="1"/>
</dbReference>
<evidence type="ECO:0000256" key="3">
    <source>
        <dbReference type="ARBA" id="ARBA00023143"/>
    </source>
</evidence>
<reference evidence="5 6" key="1">
    <citation type="submission" date="2024-09" db="EMBL/GenBank/DDBJ databases">
        <authorList>
            <person name="Sun Q."/>
            <person name="Mori K."/>
        </authorList>
    </citation>
    <scope>NUCLEOTIDE SEQUENCE [LARGE SCALE GENOMIC DNA]</scope>
    <source>
        <strain evidence="5 6">CCM 8543</strain>
    </source>
</reference>
<accession>A0ABV6D8V6</accession>
<keyword evidence="5" id="KW-0966">Cell projection</keyword>
<comment type="similarity">
    <text evidence="2 4">Belongs to the FliE family.</text>
</comment>
<evidence type="ECO:0000256" key="4">
    <source>
        <dbReference type="HAMAP-Rule" id="MF_00724"/>
    </source>
</evidence>
<organism evidence="5 6">
    <name type="scientific">Chelativorans intermedius</name>
    <dbReference type="NCBI Taxonomy" id="515947"/>
    <lineage>
        <taxon>Bacteria</taxon>
        <taxon>Pseudomonadati</taxon>
        <taxon>Pseudomonadota</taxon>
        <taxon>Alphaproteobacteria</taxon>
        <taxon>Hyphomicrobiales</taxon>
        <taxon>Phyllobacteriaceae</taxon>
        <taxon>Chelativorans</taxon>
    </lineage>
</organism>
<protein>
    <recommendedName>
        <fullName evidence="4">Flagellar hook-basal body complex protein FliE</fullName>
    </recommendedName>
</protein>
<comment type="subcellular location">
    <subcellularLocation>
        <location evidence="1 4">Bacterial flagellum basal body</location>
    </subcellularLocation>
</comment>